<evidence type="ECO:0000313" key="1">
    <source>
        <dbReference type="EMBL" id="CAH1424317.1"/>
    </source>
</evidence>
<comment type="caution">
    <text evidence="1">The sequence shown here is derived from an EMBL/GenBank/DDBJ whole genome shotgun (WGS) entry which is preliminary data.</text>
</comment>
<sequence>MRKFQMYDHCVVSAITARCGNEVLTVTVEKIPPPYKSKIVERLNLYLCSYEMKVFFLSTRLSCGFDNGGGIDFFTKT</sequence>
<accession>A0AAU9MC99</accession>
<evidence type="ECO:0000313" key="2">
    <source>
        <dbReference type="Proteomes" id="UP001157418"/>
    </source>
</evidence>
<dbReference type="AlphaFoldDB" id="A0AAU9MC99"/>
<protein>
    <submittedName>
        <fullName evidence="1">Uncharacterized protein</fullName>
    </submittedName>
</protein>
<gene>
    <name evidence="1" type="ORF">LVIROSA_LOCUS11528</name>
</gene>
<keyword evidence="2" id="KW-1185">Reference proteome</keyword>
<dbReference type="Proteomes" id="UP001157418">
    <property type="component" value="Unassembled WGS sequence"/>
</dbReference>
<proteinExistence type="predicted"/>
<organism evidence="1 2">
    <name type="scientific">Lactuca virosa</name>
    <dbReference type="NCBI Taxonomy" id="75947"/>
    <lineage>
        <taxon>Eukaryota</taxon>
        <taxon>Viridiplantae</taxon>
        <taxon>Streptophyta</taxon>
        <taxon>Embryophyta</taxon>
        <taxon>Tracheophyta</taxon>
        <taxon>Spermatophyta</taxon>
        <taxon>Magnoliopsida</taxon>
        <taxon>eudicotyledons</taxon>
        <taxon>Gunneridae</taxon>
        <taxon>Pentapetalae</taxon>
        <taxon>asterids</taxon>
        <taxon>campanulids</taxon>
        <taxon>Asterales</taxon>
        <taxon>Asteraceae</taxon>
        <taxon>Cichorioideae</taxon>
        <taxon>Cichorieae</taxon>
        <taxon>Lactucinae</taxon>
        <taxon>Lactuca</taxon>
    </lineage>
</organism>
<name>A0AAU9MC99_9ASTR</name>
<reference evidence="1 2" key="1">
    <citation type="submission" date="2022-01" db="EMBL/GenBank/DDBJ databases">
        <authorList>
            <person name="Xiong W."/>
            <person name="Schranz E."/>
        </authorList>
    </citation>
    <scope>NUCLEOTIDE SEQUENCE [LARGE SCALE GENOMIC DNA]</scope>
</reference>
<dbReference type="EMBL" id="CAKMRJ010001506">
    <property type="protein sequence ID" value="CAH1424317.1"/>
    <property type="molecule type" value="Genomic_DNA"/>
</dbReference>
<dbReference type="CDD" id="cd06464">
    <property type="entry name" value="ACD_sHsps-like"/>
    <property type="match status" value="1"/>
</dbReference>